<evidence type="ECO:0000313" key="2">
    <source>
        <dbReference type="EMBL" id="AXN36613.1"/>
    </source>
</evidence>
<gene>
    <name evidence="2" type="ORF">DT351_09860</name>
</gene>
<name>A0A385AG91_LATCU</name>
<keyword evidence="1" id="KW-1133">Transmembrane helix</keyword>
<accession>A0A385AG91</accession>
<sequence length="69" mass="6560">MKNVQSLSKEELVLVVGGYTAKQCLQAIGSWGIAGTGAGAAGGPAGAFVGAHVGVIAGSAVCIGGFLGQ</sequence>
<feature type="transmembrane region" description="Helical" evidence="1">
    <location>
        <begin position="12"/>
        <end position="33"/>
    </location>
</feature>
<protein>
    <submittedName>
        <fullName evidence="2">Bacteriocin</fullName>
    </submittedName>
</protein>
<dbReference type="InterPro" id="IPR019493">
    <property type="entry name" value="Bacteriocin_IIb_lactacin-rel"/>
</dbReference>
<dbReference type="GO" id="GO:0042742">
    <property type="term" value="P:defense response to bacterium"/>
    <property type="evidence" value="ECO:0007669"/>
    <property type="project" value="InterPro"/>
</dbReference>
<dbReference type="AlphaFoldDB" id="A0A385AG91"/>
<dbReference type="EMBL" id="CP031003">
    <property type="protein sequence ID" value="AXN36613.1"/>
    <property type="molecule type" value="Genomic_DNA"/>
</dbReference>
<organism evidence="2 3">
    <name type="scientific">Latilactobacillus curvatus</name>
    <name type="common">Lactobacillus curvatus</name>
    <dbReference type="NCBI Taxonomy" id="28038"/>
    <lineage>
        <taxon>Bacteria</taxon>
        <taxon>Bacillati</taxon>
        <taxon>Bacillota</taxon>
        <taxon>Bacilli</taxon>
        <taxon>Lactobacillales</taxon>
        <taxon>Lactobacillaceae</taxon>
        <taxon>Latilactobacillus</taxon>
    </lineage>
</organism>
<proteinExistence type="predicted"/>
<keyword evidence="1" id="KW-0812">Transmembrane</keyword>
<keyword evidence="1" id="KW-0472">Membrane</keyword>
<evidence type="ECO:0000256" key="1">
    <source>
        <dbReference type="SAM" id="Phobius"/>
    </source>
</evidence>
<dbReference type="RefSeq" id="WP_004271274.1">
    <property type="nucleotide sequence ID" value="NZ_CP031003.1"/>
</dbReference>
<dbReference type="Proteomes" id="UP000257607">
    <property type="component" value="Chromosome"/>
</dbReference>
<evidence type="ECO:0000313" key="3">
    <source>
        <dbReference type="Proteomes" id="UP000257607"/>
    </source>
</evidence>
<reference evidence="2 3" key="1">
    <citation type="submission" date="2018-07" db="EMBL/GenBank/DDBJ databases">
        <title>Lactobacillus curvatus genome sequence.</title>
        <authorList>
            <person name="Prechtl R."/>
        </authorList>
    </citation>
    <scope>NUCLEOTIDE SEQUENCE [LARGE SCALE GENOMIC DNA]</scope>
    <source>
        <strain evidence="2 3">TMW 1.1928</strain>
    </source>
</reference>
<dbReference type="Pfam" id="PF10439">
    <property type="entry name" value="Bacteriocin_IIc"/>
    <property type="match status" value="1"/>
</dbReference>
<feature type="transmembrane region" description="Helical" evidence="1">
    <location>
        <begin position="45"/>
        <end position="67"/>
    </location>
</feature>